<dbReference type="PANTHER" id="PTHR10851:SF0">
    <property type="entry name" value="PYRIDOXINE-5'-PHOSPHATE OXIDASE"/>
    <property type="match status" value="1"/>
</dbReference>
<keyword evidence="5 9" id="KW-0560">Oxidoreductase</keyword>
<dbReference type="InterPro" id="IPR019576">
    <property type="entry name" value="Pyridoxamine_oxidase_dimer_C"/>
</dbReference>
<evidence type="ECO:0000313" key="10">
    <source>
        <dbReference type="Proteomes" id="UP000678016"/>
    </source>
</evidence>
<feature type="domain" description="Pyridoxamine 5'-phosphate oxidase N-terminal" evidence="7">
    <location>
        <begin position="39"/>
        <end position="128"/>
    </location>
</feature>
<dbReference type="Proteomes" id="UP000678016">
    <property type="component" value="Chromosome"/>
</dbReference>
<accession>A0ABX8C2X2</accession>
<feature type="domain" description="Pyridoxine 5'-phosphate oxidase dimerisation C-terminal" evidence="8">
    <location>
        <begin position="173"/>
        <end position="212"/>
    </location>
</feature>
<sequence>MSSRFETLTGEMEGGFPEYETPPAAPMGLVGQWVDAARERQVREPLSLALATADAKGRASNRMVAVIDVSDRGLVFTTHSSSQKGREIAATGWASGLLYWRETAQQVIVSGPVEPLPEAESDRLWAARPPQLYPMTTASRQSEPLDDVPGLLERARRLAEEGGHSLPRPERFVGYRLEPDTVEFWAADRERLHRRLRYDRTPDGWEVVRLQP</sequence>
<dbReference type="RefSeq" id="WP_212641668.1">
    <property type="nucleotide sequence ID" value="NZ_CP074132.1"/>
</dbReference>
<evidence type="ECO:0000256" key="5">
    <source>
        <dbReference type="ARBA" id="ARBA00023002"/>
    </source>
</evidence>
<dbReference type="NCBIfam" id="NF038138">
    <property type="entry name" value="phena_PhzG"/>
    <property type="match status" value="1"/>
</dbReference>
<evidence type="ECO:0000259" key="7">
    <source>
        <dbReference type="Pfam" id="PF01243"/>
    </source>
</evidence>
<name>A0ABX8C2X2_9ACTN</name>
<dbReference type="EMBL" id="CP074132">
    <property type="protein sequence ID" value="QUX28742.1"/>
    <property type="molecule type" value="Genomic_DNA"/>
</dbReference>
<dbReference type="Pfam" id="PF01243">
    <property type="entry name" value="PNPOx_N"/>
    <property type="match status" value="1"/>
</dbReference>
<dbReference type="PANTHER" id="PTHR10851">
    <property type="entry name" value="PYRIDOXINE-5-PHOSPHATE OXIDASE"/>
    <property type="match status" value="1"/>
</dbReference>
<dbReference type="InterPro" id="IPR011576">
    <property type="entry name" value="Pyridox_Oxase_N"/>
</dbReference>
<dbReference type="EC" id="1.-.-.-" evidence="9"/>
<dbReference type="NCBIfam" id="NF004231">
    <property type="entry name" value="PRK05679.1"/>
    <property type="match status" value="1"/>
</dbReference>
<gene>
    <name evidence="9" type="primary">phzG</name>
    <name evidence="9" type="ORF">KGD83_26640</name>
</gene>
<proteinExistence type="inferred from homology"/>
<evidence type="ECO:0000256" key="3">
    <source>
        <dbReference type="ARBA" id="ARBA00022630"/>
    </source>
</evidence>
<evidence type="ECO:0000259" key="8">
    <source>
        <dbReference type="Pfam" id="PF10590"/>
    </source>
</evidence>
<comment type="cofactor">
    <cofactor evidence="1">
        <name>FMN</name>
        <dbReference type="ChEBI" id="CHEBI:58210"/>
    </cofactor>
</comment>
<dbReference type="GO" id="GO:0016491">
    <property type="term" value="F:oxidoreductase activity"/>
    <property type="evidence" value="ECO:0007669"/>
    <property type="project" value="UniProtKB-KW"/>
</dbReference>
<dbReference type="Gene3D" id="2.30.110.10">
    <property type="entry name" value="Electron Transport, Fmn-binding Protein, Chain A"/>
    <property type="match status" value="1"/>
</dbReference>
<dbReference type="InterPro" id="IPR053451">
    <property type="entry name" value="Phenazine_biosynth_oxidase"/>
</dbReference>
<protein>
    <submittedName>
        <fullName evidence="9">Phenazine biosynthesis FMN-dependent oxidase PhzG</fullName>
        <ecNumber evidence="9">1.-.-.-</ecNumber>
    </submittedName>
</protein>
<evidence type="ECO:0000256" key="6">
    <source>
        <dbReference type="SAM" id="MobiDB-lite"/>
    </source>
</evidence>
<reference evidence="10" key="1">
    <citation type="submission" date="2021-05" db="EMBL/GenBank/DDBJ databases">
        <title>Direct Submission.</title>
        <authorList>
            <person name="Li K."/>
            <person name="Gao J."/>
        </authorList>
    </citation>
    <scope>NUCLEOTIDE SEQUENCE [LARGE SCALE GENOMIC DNA]</scope>
    <source>
        <strain evidence="10">HDS12</strain>
    </source>
</reference>
<dbReference type="Pfam" id="PF10590">
    <property type="entry name" value="PNP_phzG_C"/>
    <property type="match status" value="1"/>
</dbReference>
<evidence type="ECO:0000313" key="9">
    <source>
        <dbReference type="EMBL" id="QUX28742.1"/>
    </source>
</evidence>
<keyword evidence="4" id="KW-0288">FMN</keyword>
<keyword evidence="10" id="KW-1185">Reference proteome</keyword>
<evidence type="ECO:0000256" key="4">
    <source>
        <dbReference type="ARBA" id="ARBA00022643"/>
    </source>
</evidence>
<evidence type="ECO:0000256" key="2">
    <source>
        <dbReference type="ARBA" id="ARBA00007301"/>
    </source>
</evidence>
<dbReference type="SUPFAM" id="SSF50475">
    <property type="entry name" value="FMN-binding split barrel"/>
    <property type="match status" value="1"/>
</dbReference>
<evidence type="ECO:0000256" key="1">
    <source>
        <dbReference type="ARBA" id="ARBA00001917"/>
    </source>
</evidence>
<dbReference type="InterPro" id="IPR000659">
    <property type="entry name" value="Pyridox_Oxase"/>
</dbReference>
<dbReference type="InterPro" id="IPR012349">
    <property type="entry name" value="Split_barrel_FMN-bd"/>
</dbReference>
<keyword evidence="3" id="KW-0285">Flavoprotein</keyword>
<comment type="similarity">
    <text evidence="2">Belongs to the pyridoxamine 5'-phosphate oxidase family.</text>
</comment>
<organism evidence="9 10">
    <name type="scientific">Nocardiopsis akebiae</name>
    <dbReference type="NCBI Taxonomy" id="2831968"/>
    <lineage>
        <taxon>Bacteria</taxon>
        <taxon>Bacillati</taxon>
        <taxon>Actinomycetota</taxon>
        <taxon>Actinomycetes</taxon>
        <taxon>Streptosporangiales</taxon>
        <taxon>Nocardiopsidaceae</taxon>
        <taxon>Nocardiopsis</taxon>
    </lineage>
</organism>
<dbReference type="PIRSF" id="PIRSF000190">
    <property type="entry name" value="Pyd_amn-ph_oxd"/>
    <property type="match status" value="1"/>
</dbReference>
<feature type="region of interest" description="Disordered" evidence="6">
    <location>
        <begin position="1"/>
        <end position="21"/>
    </location>
</feature>